<comment type="caution">
    <text evidence="6">The sequence shown here is derived from an EMBL/GenBank/DDBJ whole genome shotgun (WGS) entry which is preliminary data.</text>
</comment>
<evidence type="ECO:0000313" key="6">
    <source>
        <dbReference type="EMBL" id="MFD1606810.1"/>
    </source>
</evidence>
<keyword evidence="3" id="KW-0012">Acyltransferase</keyword>
<dbReference type="PANTHER" id="PTHR11877">
    <property type="entry name" value="HYDROXYMETHYLGLUTARYL-COA SYNTHASE"/>
    <property type="match status" value="1"/>
</dbReference>
<dbReference type="PIRSF" id="PIRSF000451">
    <property type="entry name" value="PKS_III"/>
    <property type="match status" value="1"/>
</dbReference>
<dbReference type="InterPro" id="IPR011141">
    <property type="entry name" value="Polyketide_synthase_type-III"/>
</dbReference>
<evidence type="ECO:0000259" key="5">
    <source>
        <dbReference type="Pfam" id="PF02797"/>
    </source>
</evidence>
<dbReference type="Proteomes" id="UP001597221">
    <property type="component" value="Unassembled WGS sequence"/>
</dbReference>
<dbReference type="SUPFAM" id="SSF53901">
    <property type="entry name" value="Thiolase-like"/>
    <property type="match status" value="1"/>
</dbReference>
<gene>
    <name evidence="6" type="ORF">ACFSBH_04000</name>
</gene>
<evidence type="ECO:0000313" key="7">
    <source>
        <dbReference type="Proteomes" id="UP001597221"/>
    </source>
</evidence>
<sequence length="374" mass="41962">MNHEVHRKKGEYMGFVCSVGTSIPRFNISQEEVKELVQEVFGSNNDEVKRLLPVFEHAQIDNRQFVVDKTWFIKDHTFEEKNNTYQKNAIDHSLQAIDNCLQNAQFLSDPIPYEAIDLIIYVSSSGISTPSIDAFLINGRPFRQDVIRMPLWGLGCAGGAIGLSRAFDWIKAHPEKTALVVCCELCGITFQKGDLRTSNIVGTALFGDGISAALVIGEHSPYLNYKKNTVPKIVNSSSRIKKDSTSVMGWNVTNNGLEVIFDKSIPSLVETFWKEHMELFVQEMKIQKENIHAYIAHPGGMKVLAAMEEVLQDKKEKLKYSYDILRNHGNMSSATVLYVLREWMQAGAEQGNLGILAALGPGFCSELLLLEWSN</sequence>
<dbReference type="InterPro" id="IPR012328">
    <property type="entry name" value="Chalcone/stilbene_synt_C"/>
</dbReference>
<name>A0ABW4HNM8_9BACI</name>
<reference evidence="7" key="1">
    <citation type="journal article" date="2019" name="Int. J. Syst. Evol. Microbiol.">
        <title>The Global Catalogue of Microorganisms (GCM) 10K type strain sequencing project: providing services to taxonomists for standard genome sequencing and annotation.</title>
        <authorList>
            <consortium name="The Broad Institute Genomics Platform"/>
            <consortium name="The Broad Institute Genome Sequencing Center for Infectious Disease"/>
            <person name="Wu L."/>
            <person name="Ma J."/>
        </authorList>
    </citation>
    <scope>NUCLEOTIDE SEQUENCE [LARGE SCALE GENOMIC DNA]</scope>
    <source>
        <strain evidence="7">CGMCC 1.12376</strain>
    </source>
</reference>
<comment type="similarity">
    <text evidence="1">Belongs to the thiolase-like superfamily. Chalcone/stilbene synthases family.</text>
</comment>
<feature type="domain" description="Chalcone/stilbene synthase C-terminal" evidence="5">
    <location>
        <begin position="235"/>
        <end position="370"/>
    </location>
</feature>
<dbReference type="Pfam" id="PF02797">
    <property type="entry name" value="Chal_sti_synt_C"/>
    <property type="match status" value="1"/>
</dbReference>
<dbReference type="Gene3D" id="3.40.47.10">
    <property type="match status" value="2"/>
</dbReference>
<dbReference type="InterPro" id="IPR001099">
    <property type="entry name" value="Chalcone/stilbene_synt_N"/>
</dbReference>
<proteinExistence type="inferred from homology"/>
<organism evidence="6 7">
    <name type="scientific">Oceanobacillus luteolus</name>
    <dbReference type="NCBI Taxonomy" id="1274358"/>
    <lineage>
        <taxon>Bacteria</taxon>
        <taxon>Bacillati</taxon>
        <taxon>Bacillota</taxon>
        <taxon>Bacilli</taxon>
        <taxon>Bacillales</taxon>
        <taxon>Bacillaceae</taxon>
        <taxon>Oceanobacillus</taxon>
    </lineage>
</organism>
<feature type="domain" description="Chalcone/stilbene synthase N-terminal" evidence="4">
    <location>
        <begin position="13"/>
        <end position="215"/>
    </location>
</feature>
<dbReference type="InterPro" id="IPR016039">
    <property type="entry name" value="Thiolase-like"/>
</dbReference>
<protein>
    <submittedName>
        <fullName evidence="6">Type III polyketide synthase</fullName>
    </submittedName>
</protein>
<evidence type="ECO:0000256" key="3">
    <source>
        <dbReference type="ARBA" id="ARBA00023315"/>
    </source>
</evidence>
<dbReference type="EMBL" id="JBHUDE010000015">
    <property type="protein sequence ID" value="MFD1606810.1"/>
    <property type="molecule type" value="Genomic_DNA"/>
</dbReference>
<keyword evidence="7" id="KW-1185">Reference proteome</keyword>
<dbReference type="CDD" id="cd00831">
    <property type="entry name" value="CHS_like"/>
    <property type="match status" value="1"/>
</dbReference>
<dbReference type="PANTHER" id="PTHR11877:SF99">
    <property type="entry name" value="1,3,6,8-TETRAHYDROXYNAPHTHALENE SYNTHASE"/>
    <property type="match status" value="1"/>
</dbReference>
<evidence type="ECO:0000256" key="2">
    <source>
        <dbReference type="ARBA" id="ARBA00022679"/>
    </source>
</evidence>
<dbReference type="RefSeq" id="WP_379596135.1">
    <property type="nucleotide sequence ID" value="NZ_JBHUDE010000015.1"/>
</dbReference>
<accession>A0ABW4HNM8</accession>
<keyword evidence="2" id="KW-0808">Transferase</keyword>
<evidence type="ECO:0000259" key="4">
    <source>
        <dbReference type="Pfam" id="PF00195"/>
    </source>
</evidence>
<evidence type="ECO:0000256" key="1">
    <source>
        <dbReference type="ARBA" id="ARBA00005531"/>
    </source>
</evidence>
<dbReference type="Pfam" id="PF00195">
    <property type="entry name" value="Chal_sti_synt_N"/>
    <property type="match status" value="1"/>
</dbReference>